<organism evidence="1 2">
    <name type="scientific">Paraphaeosphaeria minitans</name>
    <dbReference type="NCBI Taxonomy" id="565426"/>
    <lineage>
        <taxon>Eukaryota</taxon>
        <taxon>Fungi</taxon>
        <taxon>Dikarya</taxon>
        <taxon>Ascomycota</taxon>
        <taxon>Pezizomycotina</taxon>
        <taxon>Dothideomycetes</taxon>
        <taxon>Pleosporomycetidae</taxon>
        <taxon>Pleosporales</taxon>
        <taxon>Massarineae</taxon>
        <taxon>Didymosphaeriaceae</taxon>
        <taxon>Paraphaeosphaeria</taxon>
    </lineage>
</organism>
<dbReference type="AlphaFoldDB" id="A0A9P6KLW5"/>
<accession>A0A9P6KLW5</accession>
<dbReference type="Proteomes" id="UP000756921">
    <property type="component" value="Unassembled WGS sequence"/>
</dbReference>
<name>A0A9P6KLW5_9PLEO</name>
<proteinExistence type="predicted"/>
<gene>
    <name evidence="1" type="ORF">PMIN01_11025</name>
</gene>
<protein>
    <submittedName>
        <fullName evidence="1">Uncharacterized protein</fullName>
    </submittedName>
</protein>
<sequence length="207" mass="22321">MERKAGRNVPYVLNQKAQLTANRAGRIKAKVTAIDVAVVEAKDGSRTFTHGLGTVRYGKCGQRTQIDEAAGSQDVLSTRLKTFAGRCSMSRRRAGRGAANNQIGTSLGGAARSSTRPVRALLLMHRSPLRPYLPVGTYARRRSASVRRDIDAVTSDFESPASKRQACRKDHLKAFPGCEAQPAGVGTYLSTYLPVDLERCCIGPSGT</sequence>
<keyword evidence="2" id="KW-1185">Reference proteome</keyword>
<reference evidence="1" key="1">
    <citation type="journal article" date="2020" name="Mol. Plant Microbe Interact.">
        <title>Genome Sequence of the Biocontrol Agent Coniothyrium minitans strain Conio (IMI 134523).</title>
        <authorList>
            <person name="Patel D."/>
            <person name="Shittu T.A."/>
            <person name="Baroncelli R."/>
            <person name="Muthumeenakshi S."/>
            <person name="Osborne T.H."/>
            <person name="Janganan T.K."/>
            <person name="Sreenivasaprasad S."/>
        </authorList>
    </citation>
    <scope>NUCLEOTIDE SEQUENCE</scope>
    <source>
        <strain evidence="1">Conio</strain>
    </source>
</reference>
<evidence type="ECO:0000313" key="1">
    <source>
        <dbReference type="EMBL" id="KAF9731066.1"/>
    </source>
</evidence>
<evidence type="ECO:0000313" key="2">
    <source>
        <dbReference type="Proteomes" id="UP000756921"/>
    </source>
</evidence>
<comment type="caution">
    <text evidence="1">The sequence shown here is derived from an EMBL/GenBank/DDBJ whole genome shotgun (WGS) entry which is preliminary data.</text>
</comment>
<dbReference type="EMBL" id="WJXW01000013">
    <property type="protein sequence ID" value="KAF9731066.1"/>
    <property type="molecule type" value="Genomic_DNA"/>
</dbReference>